<dbReference type="Proteomes" id="UP000050761">
    <property type="component" value="Unassembled WGS sequence"/>
</dbReference>
<dbReference type="PANTHER" id="PTHR20905:SF30">
    <property type="entry name" value="N-ACETYLTRANSFERASE DOMAIN-CONTAINING PROTEIN"/>
    <property type="match status" value="1"/>
</dbReference>
<dbReference type="AlphaFoldDB" id="A0A183FJ71"/>
<reference evidence="3" key="2">
    <citation type="submission" date="2019-09" db="UniProtKB">
        <authorList>
            <consortium name="WormBaseParasite"/>
        </authorList>
    </citation>
    <scope>IDENTIFICATION</scope>
</reference>
<name>A0A183FJ71_HELPZ</name>
<evidence type="ECO:0000313" key="1">
    <source>
        <dbReference type="EMBL" id="VDO70659.1"/>
    </source>
</evidence>
<evidence type="ECO:0000313" key="2">
    <source>
        <dbReference type="Proteomes" id="UP000050761"/>
    </source>
</evidence>
<dbReference type="PANTHER" id="PTHR20905">
    <property type="entry name" value="N-ACETYLTRANSFERASE-RELATED"/>
    <property type="match status" value="1"/>
</dbReference>
<proteinExistence type="predicted"/>
<gene>
    <name evidence="1" type="ORF">HPBE_LOCUS7030</name>
</gene>
<sequence>MQLARDVALGLVLEPTKMVWINEGGFLVENSDPSCVQATGITEEEFAPFADETLNSALQTPFSVLCRDGEIIRDHFGAISIETNKLAGVALSTVVRRDDPPFADPLGAPGRPEIAAIASICEEVHGSIWHLLNPEINTVLELDILSVALHYQRRGIAGKMLEKRKSPELLQQYGIQGFICQASSYANQMLMRKRGHQELKDVPFSRYIGEDGTQLIQPQDETQSVKLFWKAYHPK</sequence>
<dbReference type="Gene3D" id="3.40.630.30">
    <property type="match status" value="1"/>
</dbReference>
<accession>A0A3P7XZK7</accession>
<keyword evidence="2" id="KW-1185">Reference proteome</keyword>
<dbReference type="CDD" id="cd04301">
    <property type="entry name" value="NAT_SF"/>
    <property type="match status" value="1"/>
</dbReference>
<evidence type="ECO:0000313" key="3">
    <source>
        <dbReference type="WBParaSite" id="HPBE_0000702901-mRNA-1"/>
    </source>
</evidence>
<dbReference type="OrthoDB" id="41532at2759"/>
<organism evidence="2 3">
    <name type="scientific">Heligmosomoides polygyrus</name>
    <name type="common">Parasitic roundworm</name>
    <dbReference type="NCBI Taxonomy" id="6339"/>
    <lineage>
        <taxon>Eukaryota</taxon>
        <taxon>Metazoa</taxon>
        <taxon>Ecdysozoa</taxon>
        <taxon>Nematoda</taxon>
        <taxon>Chromadorea</taxon>
        <taxon>Rhabditida</taxon>
        <taxon>Rhabditina</taxon>
        <taxon>Rhabditomorpha</taxon>
        <taxon>Strongyloidea</taxon>
        <taxon>Heligmosomidae</taxon>
        <taxon>Heligmosomoides</taxon>
    </lineage>
</organism>
<protein>
    <submittedName>
        <fullName evidence="3">N-acetyltransferase domain-containing protein</fullName>
    </submittedName>
</protein>
<dbReference type="EMBL" id="UZAH01025798">
    <property type="protein sequence ID" value="VDO70659.1"/>
    <property type="molecule type" value="Genomic_DNA"/>
</dbReference>
<reference evidence="1 2" key="1">
    <citation type="submission" date="2018-11" db="EMBL/GenBank/DDBJ databases">
        <authorList>
            <consortium name="Pathogen Informatics"/>
        </authorList>
    </citation>
    <scope>NUCLEOTIDE SEQUENCE [LARGE SCALE GENOMIC DNA]</scope>
</reference>
<accession>A0A183FJ71</accession>
<dbReference type="WBParaSite" id="HPBE_0000702901-mRNA-1">
    <property type="protein sequence ID" value="HPBE_0000702901-mRNA-1"/>
    <property type="gene ID" value="HPBE_0000702901"/>
</dbReference>
<dbReference type="GO" id="GO:0008080">
    <property type="term" value="F:N-acetyltransferase activity"/>
    <property type="evidence" value="ECO:0007669"/>
    <property type="project" value="TreeGrafter"/>
</dbReference>